<organism evidence="4 5">
    <name type="scientific">Nocardiopsis suaedae</name>
    <dbReference type="NCBI Taxonomy" id="3018444"/>
    <lineage>
        <taxon>Bacteria</taxon>
        <taxon>Bacillati</taxon>
        <taxon>Actinomycetota</taxon>
        <taxon>Actinomycetes</taxon>
        <taxon>Streptosporangiales</taxon>
        <taxon>Nocardiopsidaceae</taxon>
        <taxon>Nocardiopsis</taxon>
    </lineage>
</organism>
<gene>
    <name evidence="4" type="ORF">O4U47_13725</name>
</gene>
<sequence>MAFIYALFTALLLGPAGWSADAAAPLADGSAPVFGAFALLAVVTVSTALVCAVVRGLAAWILPDSGEARRGSMRRRSDAAPVPPQRDPDAAGKPRPRAPGAVPAAA</sequence>
<reference evidence="4" key="1">
    <citation type="submission" date="2023-01" db="EMBL/GenBank/DDBJ databases">
        <title>Draft genome sequence of Nocardiopsis sp. LSu2-4 isolated from halophytes.</title>
        <authorList>
            <person name="Duangmal K."/>
            <person name="Chantavorakit T."/>
        </authorList>
    </citation>
    <scope>NUCLEOTIDE SEQUENCE</scope>
    <source>
        <strain evidence="4">LSu2-4</strain>
    </source>
</reference>
<keyword evidence="2" id="KW-1133">Transmembrane helix</keyword>
<dbReference type="InterPro" id="IPR045635">
    <property type="entry name" value="DUF6412"/>
</dbReference>
<evidence type="ECO:0000313" key="4">
    <source>
        <dbReference type="EMBL" id="MDA2805573.1"/>
    </source>
</evidence>
<feature type="region of interest" description="Disordered" evidence="1">
    <location>
        <begin position="68"/>
        <end position="106"/>
    </location>
</feature>
<dbReference type="Proteomes" id="UP001165685">
    <property type="component" value="Unassembled WGS sequence"/>
</dbReference>
<evidence type="ECO:0000256" key="1">
    <source>
        <dbReference type="SAM" id="MobiDB-lite"/>
    </source>
</evidence>
<keyword evidence="2" id="KW-0472">Membrane</keyword>
<feature type="compositionally biased region" description="Basic and acidic residues" evidence="1">
    <location>
        <begin position="68"/>
        <end position="78"/>
    </location>
</feature>
<feature type="signal peptide" evidence="3">
    <location>
        <begin position="1"/>
        <end position="22"/>
    </location>
</feature>
<feature type="chain" id="PRO_5047451833" evidence="3">
    <location>
        <begin position="23"/>
        <end position="106"/>
    </location>
</feature>
<keyword evidence="3" id="KW-0732">Signal</keyword>
<protein>
    <submittedName>
        <fullName evidence="4">DUF6412 domain-containing protein</fullName>
    </submittedName>
</protein>
<keyword evidence="2" id="KW-0812">Transmembrane</keyword>
<evidence type="ECO:0000313" key="5">
    <source>
        <dbReference type="Proteomes" id="UP001165685"/>
    </source>
</evidence>
<keyword evidence="5" id="KW-1185">Reference proteome</keyword>
<comment type="caution">
    <text evidence="4">The sequence shown here is derived from an EMBL/GenBank/DDBJ whole genome shotgun (WGS) entry which is preliminary data.</text>
</comment>
<evidence type="ECO:0000256" key="2">
    <source>
        <dbReference type="SAM" id="Phobius"/>
    </source>
</evidence>
<evidence type="ECO:0000256" key="3">
    <source>
        <dbReference type="SAM" id="SignalP"/>
    </source>
</evidence>
<accession>A0ABT4TLK1</accession>
<feature type="transmembrane region" description="Helical" evidence="2">
    <location>
        <begin position="32"/>
        <end position="62"/>
    </location>
</feature>
<dbReference type="Pfam" id="PF19950">
    <property type="entry name" value="DUF6412"/>
    <property type="match status" value="1"/>
</dbReference>
<name>A0ABT4TLK1_9ACTN</name>
<dbReference type="EMBL" id="JAQFWP010000023">
    <property type="protein sequence ID" value="MDA2805573.1"/>
    <property type="molecule type" value="Genomic_DNA"/>
</dbReference>
<dbReference type="RefSeq" id="WP_270678229.1">
    <property type="nucleotide sequence ID" value="NZ_JAQFWP010000023.1"/>
</dbReference>
<proteinExistence type="predicted"/>